<keyword evidence="3" id="KW-0539">Nucleus</keyword>
<evidence type="ECO:0000256" key="3">
    <source>
        <dbReference type="ARBA" id="ARBA00023242"/>
    </source>
</evidence>
<evidence type="ECO:0000256" key="1">
    <source>
        <dbReference type="ARBA" id="ARBA00004123"/>
    </source>
</evidence>
<name>A0A090XDZ6_IXORI</name>
<dbReference type="InterPro" id="IPR052087">
    <property type="entry name" value="RRP12"/>
</dbReference>
<dbReference type="AlphaFoldDB" id="A0A090XDZ6"/>
<comment type="subcellular location">
    <subcellularLocation>
        <location evidence="1">Nucleus</location>
    </subcellularLocation>
</comment>
<organism evidence="7">
    <name type="scientific">Ixodes ricinus</name>
    <name type="common">Common tick</name>
    <name type="synonym">Acarus ricinus</name>
    <dbReference type="NCBI Taxonomy" id="34613"/>
    <lineage>
        <taxon>Eukaryota</taxon>
        <taxon>Metazoa</taxon>
        <taxon>Ecdysozoa</taxon>
        <taxon>Arthropoda</taxon>
        <taxon>Chelicerata</taxon>
        <taxon>Arachnida</taxon>
        <taxon>Acari</taxon>
        <taxon>Parasitiformes</taxon>
        <taxon>Ixodida</taxon>
        <taxon>Ixodoidea</taxon>
        <taxon>Ixodidae</taxon>
        <taxon>Ixodinae</taxon>
        <taxon>Ixodes</taxon>
    </lineage>
</organism>
<dbReference type="InterPro" id="IPR012978">
    <property type="entry name" value="HEAT_RRP12"/>
</dbReference>
<feature type="domain" description="RRP12 HEAT" evidence="5">
    <location>
        <begin position="234"/>
        <end position="506"/>
    </location>
</feature>
<comment type="similarity">
    <text evidence="2">Belongs to the RRP12 family.</text>
</comment>
<dbReference type="InterPro" id="IPR057860">
    <property type="entry name" value="HEAT_RRP12_N"/>
</dbReference>
<dbReference type="InterPro" id="IPR016024">
    <property type="entry name" value="ARM-type_fold"/>
</dbReference>
<feature type="domain" description="RRP12 N-terminal HEAT" evidence="6">
    <location>
        <begin position="5"/>
        <end position="162"/>
    </location>
</feature>
<accession>A0A090XDZ6</accession>
<dbReference type="Pfam" id="PF25772">
    <property type="entry name" value="HEAT_RRP12_N"/>
    <property type="match status" value="1"/>
</dbReference>
<dbReference type="Pfam" id="PF08161">
    <property type="entry name" value="RRP12_HEAT"/>
    <property type="match status" value="1"/>
</dbReference>
<dbReference type="PANTHER" id="PTHR48287:SF1">
    <property type="entry name" value="ARM REPEAT SUPERFAMILY PROTEIN"/>
    <property type="match status" value="1"/>
</dbReference>
<sequence>MCINFLQSYSNTTHVMLLRNLLSLLATCLKSLEIAAWNESSTIQVFSAMFPFITDSKPKLRKFAQRAICRVLVGSAFQTGAPVAHPASPAVADFCIKLIETASATSLPVSTLHAFGFLKGALAHFPQAQIKATCETLLQVMAVGHPTVVRCGMLTLQSFFGSKPSPTALVPELNAQLVNALYDYQPRIHDAKLLDVWLGMMQEAFLNLQRLSDKLFLSNLPKFVGLAVNCWRCDKTSVHYTVASVLTALVQKGLQPCITKLTPAEVAAMDGRSALPCVKVIEQLHRALHYQFSPVWDQVLFVWAACFEVLGKLFHSHMKESLRLMGEMRDSSSSQNNAVIERAIGSAIKTMGPGPVLETIPLKLMGVDGPLDFDRSWLLPILRDNVRNTQLAFFASYFLPLAEALHKQVEKQDQSLAIVKTYEVLEKQVWSLLPGFCTGTTDVQESFGGIARTLGIYLNTRPDLRLEIMSGLRLLINTSSNNAEHTRELSTYAKNFLPIFFNIYTTETSSLTEEGVRLAAYDTIKVFVSIADDVLCTQLFLNASKKLSAEGLTPFGKHAILDLARSLVCKMSAENVERLYLMAKSEVGNAERRIQKKAYRVLEEVCRGPTPACKAFLENNVADLKALLLNNLRTTKPGSRAPRLRCLGLLLDNLSVEHKAFASSVLSEAVLCVKVNANKVRQAALEVILGVGKAFVRWQLEDPSGAIKDLLSQLTAGFTGSAYLVSCTVLALSNVLHQFKGQYSPEVLKSIIGAVDILMGSHNREIVQAALYFVRMLFVILDSQELSMNLQHLVSRLCSISEDIQKHFRIKLRNIFVKLIRKFGYETIVGMLPETHRKLVSNIRKVEERKKRRKTTTWGSRCGI</sequence>
<proteinExistence type="evidence at transcript level"/>
<evidence type="ECO:0000259" key="6">
    <source>
        <dbReference type="Pfam" id="PF25772"/>
    </source>
</evidence>
<dbReference type="EMBL" id="GBIH01002727">
    <property type="protein sequence ID" value="JAC91983.1"/>
    <property type="molecule type" value="mRNA"/>
</dbReference>
<evidence type="ECO:0000313" key="7">
    <source>
        <dbReference type="EMBL" id="JAC91983.1"/>
    </source>
</evidence>
<dbReference type="SUPFAM" id="SSF48371">
    <property type="entry name" value="ARM repeat"/>
    <property type="match status" value="2"/>
</dbReference>
<evidence type="ECO:0000259" key="5">
    <source>
        <dbReference type="Pfam" id="PF08161"/>
    </source>
</evidence>
<dbReference type="Gene3D" id="1.25.10.10">
    <property type="entry name" value="Leucine-rich Repeat Variant"/>
    <property type="match status" value="1"/>
</dbReference>
<keyword evidence="4" id="KW-0732">Signal</keyword>
<reference evidence="7" key="1">
    <citation type="journal article" date="2015" name="PLoS Negl. Trop. Dis.">
        <title>Deep Sequencing Analysis of the Ixodes ricinus Haemocytome.</title>
        <authorList>
            <person name="Kotsyfakis M."/>
            <person name="Kopacek P."/>
            <person name="Franta Z."/>
            <person name="Pedra J.H."/>
            <person name="Ribeiro J.M."/>
        </authorList>
    </citation>
    <scope>NUCLEOTIDE SEQUENCE</scope>
</reference>
<protein>
    <submittedName>
        <fullName evidence="7">Uncharacterized protein</fullName>
    </submittedName>
</protein>
<feature type="signal peptide" evidence="4">
    <location>
        <begin position="1"/>
        <end position="31"/>
    </location>
</feature>
<feature type="chain" id="PRO_5001868464" evidence="4">
    <location>
        <begin position="32"/>
        <end position="864"/>
    </location>
</feature>
<dbReference type="PANTHER" id="PTHR48287">
    <property type="entry name" value="ARM REPEAT SUPERFAMILY PROTEIN"/>
    <property type="match status" value="1"/>
</dbReference>
<evidence type="ECO:0000256" key="2">
    <source>
        <dbReference type="ARBA" id="ARBA00007690"/>
    </source>
</evidence>
<dbReference type="InterPro" id="IPR011989">
    <property type="entry name" value="ARM-like"/>
</dbReference>
<evidence type="ECO:0000256" key="4">
    <source>
        <dbReference type="SAM" id="SignalP"/>
    </source>
</evidence>
<dbReference type="GO" id="GO:0005634">
    <property type="term" value="C:nucleus"/>
    <property type="evidence" value="ECO:0007669"/>
    <property type="project" value="UniProtKB-SubCell"/>
</dbReference>